<accession>I0KAT3</accession>
<dbReference type="EMBL" id="HE796683">
    <property type="protein sequence ID" value="CCH01236.1"/>
    <property type="molecule type" value="Genomic_DNA"/>
</dbReference>
<evidence type="ECO:0000313" key="2">
    <source>
        <dbReference type="Proteomes" id="UP000011058"/>
    </source>
</evidence>
<dbReference type="RefSeq" id="WP_015332335.1">
    <property type="nucleotide sequence ID" value="NC_020054.1"/>
</dbReference>
<protein>
    <submittedName>
        <fullName evidence="1">Uncharacterized protein</fullName>
    </submittedName>
</protein>
<name>I0KAT3_9BACT</name>
<proteinExistence type="predicted"/>
<dbReference type="Proteomes" id="UP000011058">
    <property type="component" value="Chromosome"/>
</dbReference>
<dbReference type="STRING" id="1166018.FAES_3227"/>
<dbReference type="HOGENOM" id="CLU_2368686_0_0_10"/>
<dbReference type="OrthoDB" id="9813056at2"/>
<dbReference type="KEGG" id="fae:FAES_3227"/>
<reference evidence="1 2" key="1">
    <citation type="journal article" date="2012" name="J. Bacteriol.">
        <title>Genome Sequence of Fibrella aestuarina BUZ 2T, a Filamentous Marine Bacterium.</title>
        <authorList>
            <person name="Filippini M."/>
            <person name="Qi W."/>
            <person name="Blom J."/>
            <person name="Goesmann A."/>
            <person name="Smits T.H."/>
            <person name="Bagheri H.C."/>
        </authorList>
    </citation>
    <scope>NUCLEOTIDE SEQUENCE [LARGE SCALE GENOMIC DNA]</scope>
    <source>
        <strain evidence="2">BUZ 2T</strain>
    </source>
</reference>
<keyword evidence="2" id="KW-1185">Reference proteome</keyword>
<dbReference type="AlphaFoldDB" id="I0KAT3"/>
<evidence type="ECO:0000313" key="1">
    <source>
        <dbReference type="EMBL" id="CCH01236.1"/>
    </source>
</evidence>
<sequence length="95" mass="10997">MRDQGFDIALQVLVAMVHRRIMPVLRPCRDGSGWQLRQCYGHEWRTIVFRADGSVAMMLMNHGTQCFFKEWLPTQVDAGQLIQHWQMGAAQLPLN</sequence>
<gene>
    <name evidence="1" type="ORF">FAES_3227</name>
</gene>
<organism evidence="1 2">
    <name type="scientific">Fibrella aestuarina BUZ 2</name>
    <dbReference type="NCBI Taxonomy" id="1166018"/>
    <lineage>
        <taxon>Bacteria</taxon>
        <taxon>Pseudomonadati</taxon>
        <taxon>Bacteroidota</taxon>
        <taxon>Cytophagia</taxon>
        <taxon>Cytophagales</taxon>
        <taxon>Spirosomataceae</taxon>
        <taxon>Fibrella</taxon>
    </lineage>
</organism>